<dbReference type="HOGENOM" id="CLU_039329_2_1_11"/>
<gene>
    <name evidence="4" type="ordered locus">Caci_6458</name>
</gene>
<dbReference type="InterPro" id="IPR006311">
    <property type="entry name" value="TAT_signal"/>
</dbReference>
<keyword evidence="2" id="KW-0732">Signal</keyword>
<dbReference type="InterPro" id="IPR032465">
    <property type="entry name" value="ACMSD"/>
</dbReference>
<dbReference type="GO" id="GO:0005737">
    <property type="term" value="C:cytoplasm"/>
    <property type="evidence" value="ECO:0007669"/>
    <property type="project" value="TreeGrafter"/>
</dbReference>
<dbReference type="GO" id="GO:0016831">
    <property type="term" value="F:carboxy-lyase activity"/>
    <property type="evidence" value="ECO:0007669"/>
    <property type="project" value="InterPro"/>
</dbReference>
<evidence type="ECO:0000259" key="3">
    <source>
        <dbReference type="Pfam" id="PF04909"/>
    </source>
</evidence>
<proteinExistence type="predicted"/>
<dbReference type="PANTHER" id="PTHR21240">
    <property type="entry name" value="2-AMINO-3-CARBOXYLMUCONATE-6-SEMIALDEHYDE DECARBOXYLASE"/>
    <property type="match status" value="1"/>
</dbReference>
<sequence length="366" mass="38289" precursor="true">MATRRQALTGLGALAVTGVGMSQLTPAMAAPKGTKSTSAQAVRSAAAGGPLVGAVDVHAHYLTPTYRQALINAGITQPDGMPSIPQWSADSALATMDTTGIAVAMLSVSSPGFDFGEAGKVSDLVRQVNEEGAAIVKAHPTRFGLMASLPLPDINAAVAEVNYAFDVLKADGIALETNYGGTYLGDPSFSPVLAELHKRNAVVHLHPTSPACWEATSLGAPRPMIEFLFDTTRTITQLILGGVLLKYPGIRFIVPHTGAALPVLADRISAFDLTQPSPVDVIGALKRLHYDVAGFALPRALPALLNLVGPETLLYGSDFPFTEDPIVKLLAAQLAGTTVLTPQQKQAMLNGNAAGLFPRLKNMARL</sequence>
<dbReference type="AlphaFoldDB" id="C7PWM9"/>
<evidence type="ECO:0000256" key="2">
    <source>
        <dbReference type="SAM" id="SignalP"/>
    </source>
</evidence>
<keyword evidence="4" id="KW-0378">Hydrolase</keyword>
<dbReference type="PANTHER" id="PTHR21240:SF28">
    <property type="entry name" value="ISO-OROTATE DECARBOXYLASE (EUROFUNG)"/>
    <property type="match status" value="1"/>
</dbReference>
<dbReference type="Gene3D" id="3.20.20.140">
    <property type="entry name" value="Metal-dependent hydrolases"/>
    <property type="match status" value="1"/>
</dbReference>
<dbReference type="PROSITE" id="PS51318">
    <property type="entry name" value="TAT"/>
    <property type="match status" value="1"/>
</dbReference>
<evidence type="ECO:0000313" key="5">
    <source>
        <dbReference type="Proteomes" id="UP000000851"/>
    </source>
</evidence>
<reference evidence="4 5" key="1">
    <citation type="journal article" date="2009" name="Stand. Genomic Sci.">
        <title>Complete genome sequence of Catenulispora acidiphila type strain (ID 139908).</title>
        <authorList>
            <person name="Copeland A."/>
            <person name="Lapidus A."/>
            <person name="Glavina Del Rio T."/>
            <person name="Nolan M."/>
            <person name="Lucas S."/>
            <person name="Chen F."/>
            <person name="Tice H."/>
            <person name="Cheng J.F."/>
            <person name="Bruce D."/>
            <person name="Goodwin L."/>
            <person name="Pitluck S."/>
            <person name="Mikhailova N."/>
            <person name="Pati A."/>
            <person name="Ivanova N."/>
            <person name="Mavromatis K."/>
            <person name="Chen A."/>
            <person name="Palaniappan K."/>
            <person name="Chain P."/>
            <person name="Land M."/>
            <person name="Hauser L."/>
            <person name="Chang Y.J."/>
            <person name="Jeffries C.D."/>
            <person name="Chertkov O."/>
            <person name="Brettin T."/>
            <person name="Detter J.C."/>
            <person name="Han C."/>
            <person name="Ali Z."/>
            <person name="Tindall B.J."/>
            <person name="Goker M."/>
            <person name="Bristow J."/>
            <person name="Eisen J.A."/>
            <person name="Markowitz V."/>
            <person name="Hugenholtz P."/>
            <person name="Kyrpides N.C."/>
            <person name="Klenk H.P."/>
        </authorList>
    </citation>
    <scope>NUCLEOTIDE SEQUENCE [LARGE SCALE GENOMIC DNA]</scope>
    <source>
        <strain evidence="5">DSM 44928 / JCM 14897 / NBRC 102108 / NRRL B-24433 / ID139908</strain>
    </source>
</reference>
<evidence type="ECO:0000256" key="1">
    <source>
        <dbReference type="ARBA" id="ARBA00023239"/>
    </source>
</evidence>
<dbReference type="Pfam" id="PF04909">
    <property type="entry name" value="Amidohydro_2"/>
    <property type="match status" value="1"/>
</dbReference>
<dbReference type="EMBL" id="CP001700">
    <property type="protein sequence ID" value="ACU75309.1"/>
    <property type="molecule type" value="Genomic_DNA"/>
</dbReference>
<keyword evidence="5" id="KW-1185">Reference proteome</keyword>
<dbReference type="eggNOG" id="COG2159">
    <property type="taxonomic scope" value="Bacteria"/>
</dbReference>
<protein>
    <submittedName>
        <fullName evidence="4">Amidohydrolase 2</fullName>
    </submittedName>
</protein>
<name>C7PWM9_CATAD</name>
<organism evidence="4 5">
    <name type="scientific">Catenulispora acidiphila (strain DSM 44928 / JCM 14897 / NBRC 102108 / NRRL B-24433 / ID139908)</name>
    <dbReference type="NCBI Taxonomy" id="479433"/>
    <lineage>
        <taxon>Bacteria</taxon>
        <taxon>Bacillati</taxon>
        <taxon>Actinomycetota</taxon>
        <taxon>Actinomycetes</taxon>
        <taxon>Catenulisporales</taxon>
        <taxon>Catenulisporaceae</taxon>
        <taxon>Catenulispora</taxon>
    </lineage>
</organism>
<dbReference type="Proteomes" id="UP000000851">
    <property type="component" value="Chromosome"/>
</dbReference>
<keyword evidence="1" id="KW-0456">Lyase</keyword>
<dbReference type="GO" id="GO:0016787">
    <property type="term" value="F:hydrolase activity"/>
    <property type="evidence" value="ECO:0007669"/>
    <property type="project" value="UniProtKB-KW"/>
</dbReference>
<dbReference type="RefSeq" id="WP_015795038.1">
    <property type="nucleotide sequence ID" value="NC_013131.1"/>
</dbReference>
<feature type="chain" id="PRO_5002982254" evidence="2">
    <location>
        <begin position="30"/>
        <end position="366"/>
    </location>
</feature>
<dbReference type="KEGG" id="cai:Caci_6458"/>
<dbReference type="InterPro" id="IPR032466">
    <property type="entry name" value="Metal_Hydrolase"/>
</dbReference>
<feature type="signal peptide" evidence="2">
    <location>
        <begin position="1"/>
        <end position="29"/>
    </location>
</feature>
<evidence type="ECO:0000313" key="4">
    <source>
        <dbReference type="EMBL" id="ACU75309.1"/>
    </source>
</evidence>
<dbReference type="STRING" id="479433.Caci_6458"/>
<accession>C7PWM9</accession>
<feature type="domain" description="Amidohydrolase-related" evidence="3">
    <location>
        <begin position="55"/>
        <end position="358"/>
    </location>
</feature>
<dbReference type="InParanoid" id="C7PWM9"/>
<dbReference type="GO" id="GO:0019748">
    <property type="term" value="P:secondary metabolic process"/>
    <property type="evidence" value="ECO:0007669"/>
    <property type="project" value="TreeGrafter"/>
</dbReference>
<dbReference type="SUPFAM" id="SSF51556">
    <property type="entry name" value="Metallo-dependent hydrolases"/>
    <property type="match status" value="1"/>
</dbReference>
<dbReference type="InterPro" id="IPR006680">
    <property type="entry name" value="Amidohydro-rel"/>
</dbReference>